<evidence type="ECO:0000313" key="6">
    <source>
        <dbReference type="EMBL" id="TXC64433.1"/>
    </source>
</evidence>
<keyword evidence="2 5" id="KW-0732">Signal</keyword>
<dbReference type="Proteomes" id="UP000321249">
    <property type="component" value="Unassembled WGS sequence"/>
</dbReference>
<dbReference type="GO" id="GO:0050821">
    <property type="term" value="P:protein stabilization"/>
    <property type="evidence" value="ECO:0007669"/>
    <property type="project" value="TreeGrafter"/>
</dbReference>
<feature type="signal peptide" evidence="5">
    <location>
        <begin position="1"/>
        <end position="23"/>
    </location>
</feature>
<sequence length="215" mass="22814">MNKFTLGAAGAALALALPFAAQAQQLPPAVIAVVDTDRVIRECTVCVAANTQLQQQLQQLQARAQQLAAPLRTEGQAIQAAISALPQGQQPDAALQTRIRNYETNQQNAQQEVQQQQQTIERNRNFVLQQIGQRLQPAVQQVMTQRGANVALDVNAALGAAPTLDVTAAVLAVVNQNTAPLNVTAPPPQQQPAAQAPATPAPATTTPQRPRPQGR</sequence>
<protein>
    <submittedName>
        <fullName evidence="6">OmpH family outer membrane protein</fullName>
    </submittedName>
</protein>
<comment type="similarity">
    <text evidence="1">Belongs to the Skp family.</text>
</comment>
<feature type="compositionally biased region" description="Low complexity" evidence="4">
    <location>
        <begin position="191"/>
        <end position="215"/>
    </location>
</feature>
<feature type="coiled-coil region" evidence="3">
    <location>
        <begin position="50"/>
        <end position="119"/>
    </location>
</feature>
<dbReference type="PANTHER" id="PTHR35089:SF1">
    <property type="entry name" value="CHAPERONE PROTEIN SKP"/>
    <property type="match status" value="1"/>
</dbReference>
<dbReference type="GO" id="GO:0005829">
    <property type="term" value="C:cytosol"/>
    <property type="evidence" value="ECO:0007669"/>
    <property type="project" value="TreeGrafter"/>
</dbReference>
<name>A0A5C6TVE5_9SPHN</name>
<feature type="region of interest" description="Disordered" evidence="4">
    <location>
        <begin position="182"/>
        <end position="215"/>
    </location>
</feature>
<organism evidence="6 7">
    <name type="scientific">Allosphingosinicella ginsenosidimutans</name>
    <dbReference type="NCBI Taxonomy" id="1176539"/>
    <lineage>
        <taxon>Bacteria</taxon>
        <taxon>Pseudomonadati</taxon>
        <taxon>Pseudomonadota</taxon>
        <taxon>Alphaproteobacteria</taxon>
        <taxon>Sphingomonadales</taxon>
        <taxon>Sphingomonadaceae</taxon>
        <taxon>Allosphingosinicella</taxon>
    </lineage>
</organism>
<dbReference type="PANTHER" id="PTHR35089">
    <property type="entry name" value="CHAPERONE PROTEIN SKP"/>
    <property type="match status" value="1"/>
</dbReference>
<dbReference type="GO" id="GO:0051082">
    <property type="term" value="F:unfolded protein binding"/>
    <property type="evidence" value="ECO:0007669"/>
    <property type="project" value="InterPro"/>
</dbReference>
<evidence type="ECO:0000256" key="3">
    <source>
        <dbReference type="SAM" id="Coils"/>
    </source>
</evidence>
<evidence type="ECO:0000256" key="2">
    <source>
        <dbReference type="ARBA" id="ARBA00022729"/>
    </source>
</evidence>
<accession>A0A5C6TVE5</accession>
<evidence type="ECO:0000256" key="5">
    <source>
        <dbReference type="SAM" id="SignalP"/>
    </source>
</evidence>
<dbReference type="RefSeq" id="WP_147043856.1">
    <property type="nucleotide sequence ID" value="NZ_BAABIR010000001.1"/>
</dbReference>
<dbReference type="Gene3D" id="3.30.910.20">
    <property type="entry name" value="Skp domain"/>
    <property type="match status" value="1"/>
</dbReference>
<dbReference type="AlphaFoldDB" id="A0A5C6TVE5"/>
<reference evidence="6 7" key="1">
    <citation type="journal article" date="2015" name="J. Microbiol.">
        <title>Sphingosinicella ginsenosidimutans sp. nov., with ginsenoside converting activity.</title>
        <authorList>
            <person name="Kim J.K."/>
            <person name="Kang M.S."/>
            <person name="Park S.C."/>
            <person name="Kim K.M."/>
            <person name="Choi K."/>
            <person name="Yoon M.H."/>
            <person name="Im W.T."/>
        </authorList>
    </citation>
    <scope>NUCLEOTIDE SEQUENCE [LARGE SCALE GENOMIC DNA]</scope>
    <source>
        <strain evidence="6 7">BS-11</strain>
    </source>
</reference>
<evidence type="ECO:0000256" key="4">
    <source>
        <dbReference type="SAM" id="MobiDB-lite"/>
    </source>
</evidence>
<keyword evidence="3" id="KW-0175">Coiled coil</keyword>
<dbReference type="InterPro" id="IPR005632">
    <property type="entry name" value="Chaperone_Skp"/>
</dbReference>
<gene>
    <name evidence="6" type="ORF">FRZ32_12695</name>
</gene>
<dbReference type="SUPFAM" id="SSF111384">
    <property type="entry name" value="OmpH-like"/>
    <property type="match status" value="1"/>
</dbReference>
<evidence type="ECO:0000313" key="7">
    <source>
        <dbReference type="Proteomes" id="UP000321249"/>
    </source>
</evidence>
<feature type="chain" id="PRO_5022931406" evidence="5">
    <location>
        <begin position="24"/>
        <end position="215"/>
    </location>
</feature>
<dbReference type="EMBL" id="VOQQ01000001">
    <property type="protein sequence ID" value="TXC64433.1"/>
    <property type="molecule type" value="Genomic_DNA"/>
</dbReference>
<dbReference type="InterPro" id="IPR024930">
    <property type="entry name" value="Skp_dom_sf"/>
</dbReference>
<dbReference type="OrthoDB" id="7507070at2"/>
<evidence type="ECO:0000256" key="1">
    <source>
        <dbReference type="ARBA" id="ARBA00009091"/>
    </source>
</evidence>
<proteinExistence type="inferred from homology"/>
<dbReference type="SMART" id="SM00935">
    <property type="entry name" value="OmpH"/>
    <property type="match status" value="1"/>
</dbReference>
<keyword evidence="7" id="KW-1185">Reference proteome</keyword>
<comment type="caution">
    <text evidence="6">The sequence shown here is derived from an EMBL/GenBank/DDBJ whole genome shotgun (WGS) entry which is preliminary data.</text>
</comment>
<dbReference type="Pfam" id="PF03938">
    <property type="entry name" value="OmpH"/>
    <property type="match status" value="1"/>
</dbReference>